<keyword evidence="3" id="KW-1185">Reference proteome</keyword>
<accession>A0A087UZ25</accession>
<evidence type="ECO:0000259" key="1">
    <source>
        <dbReference type="Pfam" id="PF00481"/>
    </source>
</evidence>
<dbReference type="OrthoDB" id="10025511at2759"/>
<name>A0A087UZ25_STEMI</name>
<dbReference type="Proteomes" id="UP000054359">
    <property type="component" value="Unassembled WGS sequence"/>
</dbReference>
<dbReference type="Pfam" id="PF00481">
    <property type="entry name" value="PP2C"/>
    <property type="match status" value="1"/>
</dbReference>
<evidence type="ECO:0000313" key="3">
    <source>
        <dbReference type="Proteomes" id="UP000054359"/>
    </source>
</evidence>
<dbReference type="EMBL" id="KK122376">
    <property type="protein sequence ID" value="KFM82614.1"/>
    <property type="molecule type" value="Genomic_DNA"/>
</dbReference>
<dbReference type="STRING" id="407821.A0A087UZ25"/>
<dbReference type="InterPro" id="IPR001932">
    <property type="entry name" value="PPM-type_phosphatase-like_dom"/>
</dbReference>
<dbReference type="Gene3D" id="3.60.40.10">
    <property type="entry name" value="PPM-type phosphatase domain"/>
    <property type="match status" value="1"/>
</dbReference>
<gene>
    <name evidence="2" type="ORF">X975_22087</name>
</gene>
<proteinExistence type="predicted"/>
<dbReference type="SUPFAM" id="SSF81606">
    <property type="entry name" value="PP2C-like"/>
    <property type="match status" value="1"/>
</dbReference>
<protein>
    <submittedName>
        <fullName evidence="2">Protein phosphatase 1D</fullName>
    </submittedName>
</protein>
<reference evidence="2 3" key="1">
    <citation type="submission" date="2013-11" db="EMBL/GenBank/DDBJ databases">
        <title>Genome sequencing of Stegodyphus mimosarum.</title>
        <authorList>
            <person name="Bechsgaard J."/>
        </authorList>
    </citation>
    <scope>NUCLEOTIDE SEQUENCE [LARGE SCALE GENOMIC DNA]</scope>
</reference>
<dbReference type="AlphaFoldDB" id="A0A087UZ25"/>
<sequence length="71" mass="7938">EEWQAECLTIDHKPESPAEKQRILDSGGLVMSKSGVERVVWKRPRPGHQGPVLRSTDFDKIPFLAVARSLG</sequence>
<feature type="domain" description="PPM-type phosphatase" evidence="1">
    <location>
        <begin position="7"/>
        <end position="71"/>
    </location>
</feature>
<feature type="non-terminal residue" evidence="2">
    <location>
        <position position="1"/>
    </location>
</feature>
<organism evidence="2 3">
    <name type="scientific">Stegodyphus mimosarum</name>
    <name type="common">African social velvet spider</name>
    <dbReference type="NCBI Taxonomy" id="407821"/>
    <lineage>
        <taxon>Eukaryota</taxon>
        <taxon>Metazoa</taxon>
        <taxon>Ecdysozoa</taxon>
        <taxon>Arthropoda</taxon>
        <taxon>Chelicerata</taxon>
        <taxon>Arachnida</taxon>
        <taxon>Araneae</taxon>
        <taxon>Araneomorphae</taxon>
        <taxon>Entelegynae</taxon>
        <taxon>Eresoidea</taxon>
        <taxon>Eresidae</taxon>
        <taxon>Stegodyphus</taxon>
    </lineage>
</organism>
<dbReference type="InterPro" id="IPR036457">
    <property type="entry name" value="PPM-type-like_dom_sf"/>
</dbReference>
<feature type="non-terminal residue" evidence="2">
    <location>
        <position position="71"/>
    </location>
</feature>
<evidence type="ECO:0000313" key="2">
    <source>
        <dbReference type="EMBL" id="KFM82614.1"/>
    </source>
</evidence>